<protein>
    <submittedName>
        <fullName evidence="4">Glycerophosphoryl diester phosphodiesterase family protein</fullName>
    </submittedName>
</protein>
<evidence type="ECO:0000313" key="4">
    <source>
        <dbReference type="EMBL" id="TQL59271.1"/>
    </source>
</evidence>
<reference evidence="4 5" key="1">
    <citation type="submission" date="2019-06" db="EMBL/GenBank/DDBJ databases">
        <title>Sequencing the genomes of 1000 actinobacteria strains.</title>
        <authorList>
            <person name="Klenk H.-P."/>
        </authorList>
    </citation>
    <scope>NUCLEOTIDE SEQUENCE [LARGE SCALE GENOMIC DNA]</scope>
    <source>
        <strain evidence="4 5">DSM 18082</strain>
    </source>
</reference>
<evidence type="ECO:0000256" key="2">
    <source>
        <dbReference type="SAM" id="Phobius"/>
    </source>
</evidence>
<feature type="transmembrane region" description="Helical" evidence="2">
    <location>
        <begin position="322"/>
        <end position="354"/>
    </location>
</feature>
<feature type="transmembrane region" description="Helical" evidence="2">
    <location>
        <begin position="278"/>
        <end position="302"/>
    </location>
</feature>
<feature type="transmembrane region" description="Helical" evidence="2">
    <location>
        <begin position="225"/>
        <end position="246"/>
    </location>
</feature>
<dbReference type="EMBL" id="VFOQ01000001">
    <property type="protein sequence ID" value="TQL59271.1"/>
    <property type="molecule type" value="Genomic_DNA"/>
</dbReference>
<evidence type="ECO:0000313" key="5">
    <source>
        <dbReference type="Proteomes" id="UP000319514"/>
    </source>
</evidence>
<proteinExistence type="predicted"/>
<feature type="transmembrane region" description="Helical" evidence="2">
    <location>
        <begin position="195"/>
        <end position="219"/>
    </location>
</feature>
<dbReference type="Pfam" id="PF25231">
    <property type="entry name" value="DUF7847"/>
    <property type="match status" value="1"/>
</dbReference>
<dbReference type="Proteomes" id="UP000319514">
    <property type="component" value="Unassembled WGS sequence"/>
</dbReference>
<feature type="domain" description="DUF7847" evidence="3">
    <location>
        <begin position="140"/>
        <end position="349"/>
    </location>
</feature>
<dbReference type="OrthoDB" id="121140at2"/>
<sequence length="380" mass="38418">MTEHGGYPPPGQAYPPPGQAYPPPGQAYPPPGQVAPGHPTATVPGAAPAFAPGAAPAVGHPAAPAWAMPVLHKPGIVALRPLGLGDVMDGSVKAIRRNPGATLGLSAVVLLACLVPSAVISALLTMVSLPSPDDTSSMGSLGTLPASLVESLFTWLATGVLTGLLAHVIGEAVLGRRTTMGRTWSSTRRRLLPVLGAHLLVDLAVVVPILLVVGAGILLSFNGHAAAGLLVGVLGGLPCLAGAIWLSTRTALAAPAIVLEGIGVRPALRRSFALTRGVFWRTFGIILLVSVIAAIAGSMLSVPFSLVGFVGMAATGDNPQSGLVMVVIASHLGKIVSGALTTPFVAGVVGLLYIDRRIRLEGLDVTLIRAAAADSTGRRG</sequence>
<name>A0A542ZG17_9MICO</name>
<dbReference type="InterPro" id="IPR057169">
    <property type="entry name" value="DUF7847"/>
</dbReference>
<keyword evidence="5" id="KW-1185">Reference proteome</keyword>
<feature type="compositionally biased region" description="Pro residues" evidence="1">
    <location>
        <begin position="7"/>
        <end position="33"/>
    </location>
</feature>
<keyword evidence="2" id="KW-0472">Membrane</keyword>
<accession>A0A542ZG17</accession>
<evidence type="ECO:0000259" key="3">
    <source>
        <dbReference type="Pfam" id="PF25231"/>
    </source>
</evidence>
<dbReference type="AlphaFoldDB" id="A0A542ZG17"/>
<comment type="caution">
    <text evidence="4">The sequence shown here is derived from an EMBL/GenBank/DDBJ whole genome shotgun (WGS) entry which is preliminary data.</text>
</comment>
<feature type="region of interest" description="Disordered" evidence="1">
    <location>
        <begin position="1"/>
        <end position="47"/>
    </location>
</feature>
<keyword evidence="2" id="KW-0812">Transmembrane</keyword>
<feature type="transmembrane region" description="Helical" evidence="2">
    <location>
        <begin position="152"/>
        <end position="174"/>
    </location>
</feature>
<evidence type="ECO:0000256" key="1">
    <source>
        <dbReference type="SAM" id="MobiDB-lite"/>
    </source>
</evidence>
<gene>
    <name evidence="4" type="ORF">FB474_0622</name>
</gene>
<keyword evidence="2" id="KW-1133">Transmembrane helix</keyword>
<feature type="compositionally biased region" description="Low complexity" evidence="1">
    <location>
        <begin position="34"/>
        <end position="47"/>
    </location>
</feature>
<organism evidence="4 5">
    <name type="scientific">Oryzihumus leptocrescens</name>
    <dbReference type="NCBI Taxonomy" id="297536"/>
    <lineage>
        <taxon>Bacteria</taxon>
        <taxon>Bacillati</taxon>
        <taxon>Actinomycetota</taxon>
        <taxon>Actinomycetes</taxon>
        <taxon>Micrococcales</taxon>
        <taxon>Intrasporangiaceae</taxon>
        <taxon>Oryzihumus</taxon>
    </lineage>
</organism>
<dbReference type="RefSeq" id="WP_141787318.1">
    <property type="nucleotide sequence ID" value="NZ_BAAAKX010000009.1"/>
</dbReference>
<feature type="transmembrane region" description="Helical" evidence="2">
    <location>
        <begin position="103"/>
        <end position="129"/>
    </location>
</feature>